<evidence type="ECO:0000313" key="3">
    <source>
        <dbReference type="Proteomes" id="UP000184192"/>
    </source>
</evidence>
<dbReference type="AlphaFoldDB" id="A0A1M6AFE3"/>
<evidence type="ECO:0000256" key="1">
    <source>
        <dbReference type="SAM" id="SignalP"/>
    </source>
</evidence>
<organism evidence="2 3">
    <name type="scientific">Bacteroides stercorirosoris</name>
    <dbReference type="NCBI Taxonomy" id="871324"/>
    <lineage>
        <taxon>Bacteria</taxon>
        <taxon>Pseudomonadati</taxon>
        <taxon>Bacteroidota</taxon>
        <taxon>Bacteroidia</taxon>
        <taxon>Bacteroidales</taxon>
        <taxon>Bacteroidaceae</taxon>
        <taxon>Bacteroides</taxon>
    </lineage>
</organism>
<dbReference type="RefSeq" id="WP_025830490.1">
    <property type="nucleotide sequence ID" value="NZ_FQZN01000001.1"/>
</dbReference>
<accession>A0A1M6AFE3</accession>
<reference evidence="3" key="1">
    <citation type="submission" date="2016-11" db="EMBL/GenBank/DDBJ databases">
        <authorList>
            <person name="Varghese N."/>
            <person name="Submissions S."/>
        </authorList>
    </citation>
    <scope>NUCLEOTIDE SEQUENCE [LARGE SCALE GENOMIC DNA]</scope>
    <source>
        <strain evidence="3">DSM 26884</strain>
    </source>
</reference>
<keyword evidence="3" id="KW-1185">Reference proteome</keyword>
<dbReference type="Proteomes" id="UP000184192">
    <property type="component" value="Unassembled WGS sequence"/>
</dbReference>
<proteinExistence type="predicted"/>
<evidence type="ECO:0000313" key="2">
    <source>
        <dbReference type="EMBL" id="SHI35131.1"/>
    </source>
</evidence>
<keyword evidence="1" id="KW-0732">Signal</keyword>
<dbReference type="GeneID" id="92710469"/>
<dbReference type="Pfam" id="PF16395">
    <property type="entry name" value="DUF5004"/>
    <property type="match status" value="1"/>
</dbReference>
<feature type="chain" id="PRO_5009915734" description="DUF5004 domain-containing protein" evidence="1">
    <location>
        <begin position="23"/>
        <end position="172"/>
    </location>
</feature>
<sequence length="172" mass="18686">MKALKSLYALLLLSLMTGVFFTACNDTDDGSYVAPITLGEKIQGKWTLKSIRQVDETNGQALDLTGKFNFTSFTIDLKVDADNVPTSFNIEGSAPALLPTTGTWNMEKPFTNADGTASKILLYSDASQSKKAGELTVTATPGANRVLEFKMTRKVKGQPFVSYVYNLVPVTE</sequence>
<dbReference type="EMBL" id="FQZN01000001">
    <property type="protein sequence ID" value="SHI35131.1"/>
    <property type="molecule type" value="Genomic_DNA"/>
</dbReference>
<name>A0A1M6AFE3_9BACE</name>
<dbReference type="InterPro" id="IPR032168">
    <property type="entry name" value="DUF5004"/>
</dbReference>
<gene>
    <name evidence="2" type="ORF">SAMN05444350_101222</name>
</gene>
<dbReference type="eggNOG" id="ENOG5032T00">
    <property type="taxonomic scope" value="Bacteria"/>
</dbReference>
<evidence type="ECO:0008006" key="4">
    <source>
        <dbReference type="Google" id="ProtNLM"/>
    </source>
</evidence>
<protein>
    <recommendedName>
        <fullName evidence="4">DUF5004 domain-containing protein</fullName>
    </recommendedName>
</protein>
<dbReference type="PROSITE" id="PS51257">
    <property type="entry name" value="PROKAR_LIPOPROTEIN"/>
    <property type="match status" value="1"/>
</dbReference>
<feature type="signal peptide" evidence="1">
    <location>
        <begin position="1"/>
        <end position="22"/>
    </location>
</feature>